<keyword evidence="4" id="KW-1185">Reference proteome</keyword>
<dbReference type="EMBL" id="JBHSKT010000001">
    <property type="protein sequence ID" value="MFC5269326.1"/>
    <property type="molecule type" value="Genomic_DNA"/>
</dbReference>
<sequence length="305" mass="34651">MKLFATVFLLFLSFDLYAGKSDTTQIRSHLITLTKTPGFRNYQDLKTLNEASQYIETTFRKYSERVVVQPYNIGKKTYQNIICSFGPENAPRIIVGAHYDVCDNQQGADDNASGTTGLLELARLLQHENLNVRIDLVAYTLEEPPYFRTQNMGSYVHAKSLAEAKVPVLGMVSLEMIGYFKDEKHTQDYPVGALKLVYGNRGNYITLVRKFGAGKFARQFNRTFHKTDLIRTKSFVGPAALPGIDFSDHLNYWAFGFSALMVTDTAFYRNKNYHQPTDTLKTLDLTRMANVIDSVYETLLKLAKN</sequence>
<evidence type="ECO:0000259" key="2">
    <source>
        <dbReference type="Pfam" id="PF04389"/>
    </source>
</evidence>
<gene>
    <name evidence="3" type="ORF">ACFPIB_01810</name>
</gene>
<dbReference type="SUPFAM" id="SSF53187">
    <property type="entry name" value="Zn-dependent exopeptidases"/>
    <property type="match status" value="1"/>
</dbReference>
<dbReference type="RefSeq" id="WP_378015705.1">
    <property type="nucleotide sequence ID" value="NZ_JBHSKT010000001.1"/>
</dbReference>
<accession>A0ABW0E7X3</accession>
<protein>
    <submittedName>
        <fullName evidence="3">M28 family peptidase</fullName>
    </submittedName>
</protein>
<reference evidence="4" key="1">
    <citation type="journal article" date="2019" name="Int. J. Syst. Evol. Microbiol.">
        <title>The Global Catalogue of Microorganisms (GCM) 10K type strain sequencing project: providing services to taxonomists for standard genome sequencing and annotation.</title>
        <authorList>
            <consortium name="The Broad Institute Genomics Platform"/>
            <consortium name="The Broad Institute Genome Sequencing Center for Infectious Disease"/>
            <person name="Wu L."/>
            <person name="Ma J."/>
        </authorList>
    </citation>
    <scope>NUCLEOTIDE SEQUENCE [LARGE SCALE GENOMIC DNA]</scope>
    <source>
        <strain evidence="4">KACC 12602</strain>
    </source>
</reference>
<dbReference type="Proteomes" id="UP001596161">
    <property type="component" value="Unassembled WGS sequence"/>
</dbReference>
<evidence type="ECO:0000313" key="4">
    <source>
        <dbReference type="Proteomes" id="UP001596161"/>
    </source>
</evidence>
<dbReference type="PANTHER" id="PTHR12147">
    <property type="entry name" value="METALLOPEPTIDASE M28 FAMILY MEMBER"/>
    <property type="match status" value="1"/>
</dbReference>
<evidence type="ECO:0000313" key="3">
    <source>
        <dbReference type="EMBL" id="MFC5269326.1"/>
    </source>
</evidence>
<keyword evidence="1" id="KW-0732">Signal</keyword>
<feature type="signal peptide" evidence="1">
    <location>
        <begin position="1"/>
        <end position="18"/>
    </location>
</feature>
<dbReference type="Gene3D" id="3.40.630.10">
    <property type="entry name" value="Zn peptidases"/>
    <property type="match status" value="1"/>
</dbReference>
<comment type="caution">
    <text evidence="3">The sequence shown here is derived from an EMBL/GenBank/DDBJ whole genome shotgun (WGS) entry which is preliminary data.</text>
</comment>
<name>A0ABW0E7X3_9BACT</name>
<dbReference type="Pfam" id="PF04389">
    <property type="entry name" value="Peptidase_M28"/>
    <property type="match status" value="1"/>
</dbReference>
<proteinExistence type="predicted"/>
<evidence type="ECO:0000256" key="1">
    <source>
        <dbReference type="SAM" id="SignalP"/>
    </source>
</evidence>
<feature type="chain" id="PRO_5047146518" evidence="1">
    <location>
        <begin position="19"/>
        <end position="305"/>
    </location>
</feature>
<feature type="domain" description="Peptidase M28" evidence="2">
    <location>
        <begin position="80"/>
        <end position="297"/>
    </location>
</feature>
<dbReference type="InterPro" id="IPR045175">
    <property type="entry name" value="M28_fam"/>
</dbReference>
<dbReference type="PANTHER" id="PTHR12147:SF26">
    <property type="entry name" value="PEPTIDASE M28 DOMAIN-CONTAINING PROTEIN"/>
    <property type="match status" value="1"/>
</dbReference>
<dbReference type="InterPro" id="IPR007484">
    <property type="entry name" value="Peptidase_M28"/>
</dbReference>
<organism evidence="3 4">
    <name type="scientific">Adhaeribacter terreus</name>
    <dbReference type="NCBI Taxonomy" id="529703"/>
    <lineage>
        <taxon>Bacteria</taxon>
        <taxon>Pseudomonadati</taxon>
        <taxon>Bacteroidota</taxon>
        <taxon>Cytophagia</taxon>
        <taxon>Cytophagales</taxon>
        <taxon>Hymenobacteraceae</taxon>
        <taxon>Adhaeribacter</taxon>
    </lineage>
</organism>